<gene>
    <name evidence="1" type="ORF">APAC_2223</name>
</gene>
<dbReference type="RefSeq" id="WP_130234181.1">
    <property type="nucleotide sequence ID" value="NZ_BMEF01000022.1"/>
</dbReference>
<evidence type="ECO:0000313" key="1">
    <source>
        <dbReference type="EMBL" id="QEP35284.1"/>
    </source>
</evidence>
<dbReference type="AlphaFoldDB" id="A0A5C2HEN6"/>
<name>A0A5C2HEN6_9BACT</name>
<keyword evidence="2" id="KW-1185">Reference proteome</keyword>
<dbReference type="KEGG" id="apai:APAC_2223"/>
<sequence>MIKLNQVVFINSASFDFAKVQIEGNTLFCGANGVGKTTILRALLFFYSANSKRLGINQSKKKSFHEYYFESLNSYLIYRYKNIHGINYVLLYKTSHFSPIKFRFFSSYKEIDLQKLFIEDSIALNIEKVIAKIREEKINISNVIASAKEYRDILYGQTREYKEFALLKANQSFNQIHKTISNIFINSKLDSDVIKKSLVSDIDDFIPIDLQNISSNLSRFLDDIEVIDEYEKNEENIKSAIKNYKQYFEKEQFLKDESKKLYAGFNYSLERQDILSLDIQNLENEIESLNNKKKNLKIVNDKKIQKQKNELIILDNTIKESTKRQNFYKDKNIENLLQEQSNETIYKQKQNSLNEEILSLSKKGEEQAKSFDNLIEVKSNETKALINNIERDKNILENEFLNLKEKYQKNKEQKIKKEEEKYNPIFNEFEAKKESLEKKLNEINLEINTISLKEFLKDEKNIIKKNLENYKDKISTLNLEIQKSRNSLEKLDFQIQKEQNQADKTIDKFAFSFNEIKKEKTKEIEILRKRLDIDEDSFLKFLNDEKTPNLTKITTLLKDEILFSKDLNPKKIDNNSTLYGFDIDIKLDNSYDEEFIKRSIGEKNIYLENELLKLEKEKTKINQDLEKSISKIYKEKSEINKEMDKNSKELNNYETKLLKEKNKLDILIKKASELKNEKLAEFKIKKENLESDLKKNKEVYENLKKEYQNKSQSIKTNYTKEINLLISQKNENLENLKSKENILKNDLEKSINELKVLKQKALNKSRVDTKTLNQKEKELEKFSLKLKDIEQNREMVFGYKKDKEEYFDKEKQIKQNKKECESNINEFQLRYEKELKILNDDISKITLKIEKLNKQLDEYKANIEEYEKIKSGNFYENIKIYFDDEYKIDAFIDISNMQAILYSIEDECNKAIKELKSNLNKIFSKFKSQNVLNLNAPNSLEKEELLQNTKLLKEFYEQNKIKYFKDTLSSTYSMSLSSYTKQISDLLDASGKIKATISKINQNLKDLQNINVIEKVELKHEKSDDKIVQILEELKDEYNNNSFVNEVNLFNPLGADSSFNNRILKLFRKLNEYLFKYNKKEILDLEDSFILEFRAIENGHDTGFVRVLDDIGSNGTDVMVKVMVYIAMLNLSRKSAQKDKNEEIYLHCILDEIGILSPKYLKELISFANSQKIEFLNGAPDEKIVTTYKRVYLLNTTKNHKTLVNEIISKI</sequence>
<dbReference type="InterPro" id="IPR027417">
    <property type="entry name" value="P-loop_NTPase"/>
</dbReference>
<reference evidence="1" key="1">
    <citation type="submission" date="2019-09" db="EMBL/GenBank/DDBJ databases">
        <title>Complete genome sequencing of four Arcobacter species reveals a diverse suite of mobile elements.</title>
        <authorList>
            <person name="Miller W.G."/>
            <person name="Yee E."/>
            <person name="Bono J.L."/>
        </authorList>
    </citation>
    <scope>NUCLEOTIDE SEQUENCE [LARGE SCALE GENOMIC DNA]</scope>
    <source>
        <strain evidence="1">LMG 26638</strain>
    </source>
</reference>
<accession>A0A5C2HEN6</accession>
<reference evidence="1" key="2">
    <citation type="submission" date="2019-09" db="EMBL/GenBank/DDBJ databases">
        <title>Taxonomic note: a critical rebuttal of the proposed division of the genus Arcobacter into six genera, emended descriptions of Arcobacter anaerophilus and the genus Arcobacter, and an assessment of genus-level boundaries for Epsilonproteobacteria using in silico genomic comparator tools.</title>
        <authorList>
            <person name="On S.L.W."/>
            <person name="Miller W.G."/>
            <person name="Biggs P."/>
            <person name="Cornelius A."/>
            <person name="Vandamme P."/>
        </authorList>
    </citation>
    <scope>NUCLEOTIDE SEQUENCE [LARGE SCALE GENOMIC DNA]</scope>
    <source>
        <strain evidence="1">LMG 26638</strain>
    </source>
</reference>
<dbReference type="Proteomes" id="UP000322726">
    <property type="component" value="Chromosome"/>
</dbReference>
<organism evidence="1 2">
    <name type="scientific">Malaciobacter pacificus</name>
    <dbReference type="NCBI Taxonomy" id="1080223"/>
    <lineage>
        <taxon>Bacteria</taxon>
        <taxon>Pseudomonadati</taxon>
        <taxon>Campylobacterota</taxon>
        <taxon>Epsilonproteobacteria</taxon>
        <taxon>Campylobacterales</taxon>
        <taxon>Arcobacteraceae</taxon>
        <taxon>Malaciobacter</taxon>
    </lineage>
</organism>
<dbReference type="Pfam" id="PF12128">
    <property type="entry name" value="DUF3584"/>
    <property type="match status" value="1"/>
</dbReference>
<dbReference type="EMBL" id="CP035928">
    <property type="protein sequence ID" value="QEP35284.1"/>
    <property type="molecule type" value="Genomic_DNA"/>
</dbReference>
<evidence type="ECO:0000313" key="2">
    <source>
        <dbReference type="Proteomes" id="UP000322726"/>
    </source>
</evidence>
<proteinExistence type="predicted"/>
<dbReference type="Gene3D" id="3.40.50.300">
    <property type="entry name" value="P-loop containing nucleotide triphosphate hydrolases"/>
    <property type="match status" value="1"/>
</dbReference>
<dbReference type="SUPFAM" id="SSF52540">
    <property type="entry name" value="P-loop containing nucleoside triphosphate hydrolases"/>
    <property type="match status" value="1"/>
</dbReference>
<dbReference type="OrthoDB" id="5372747at2"/>
<protein>
    <submittedName>
        <fullName evidence="1">DUF3584 domain-containing protein</fullName>
    </submittedName>
</protein>
<dbReference type="InterPro" id="IPR021979">
    <property type="entry name" value="DUF3584"/>
</dbReference>